<protein>
    <recommendedName>
        <fullName evidence="4">F-box domain-containing protein</fullName>
    </recommendedName>
</protein>
<dbReference type="Proteomes" id="UP000027265">
    <property type="component" value="Unassembled WGS sequence"/>
</dbReference>
<dbReference type="SUPFAM" id="SSF52047">
    <property type="entry name" value="RNI-like"/>
    <property type="match status" value="1"/>
</dbReference>
<evidence type="ECO:0008006" key="4">
    <source>
        <dbReference type="Google" id="ProtNLM"/>
    </source>
</evidence>
<dbReference type="GO" id="GO:0019005">
    <property type="term" value="C:SCF ubiquitin ligase complex"/>
    <property type="evidence" value="ECO:0007669"/>
    <property type="project" value="TreeGrafter"/>
</dbReference>
<proteinExistence type="predicted"/>
<keyword evidence="3" id="KW-1185">Reference proteome</keyword>
<reference evidence="3" key="1">
    <citation type="journal article" date="2014" name="Proc. Natl. Acad. Sci. U.S.A.">
        <title>Extensive sampling of basidiomycete genomes demonstrates inadequacy of the white-rot/brown-rot paradigm for wood decay fungi.</title>
        <authorList>
            <person name="Riley R."/>
            <person name="Salamov A.A."/>
            <person name="Brown D.W."/>
            <person name="Nagy L.G."/>
            <person name="Floudas D."/>
            <person name="Held B.W."/>
            <person name="Levasseur A."/>
            <person name="Lombard V."/>
            <person name="Morin E."/>
            <person name="Otillar R."/>
            <person name="Lindquist E.A."/>
            <person name="Sun H."/>
            <person name="LaButti K.M."/>
            <person name="Schmutz J."/>
            <person name="Jabbour D."/>
            <person name="Luo H."/>
            <person name="Baker S.E."/>
            <person name="Pisabarro A.G."/>
            <person name="Walton J.D."/>
            <person name="Blanchette R.A."/>
            <person name="Henrissat B."/>
            <person name="Martin F."/>
            <person name="Cullen D."/>
            <person name="Hibbett D.S."/>
            <person name="Grigoriev I.V."/>
        </authorList>
    </citation>
    <scope>NUCLEOTIDE SEQUENCE [LARGE SCALE GENOMIC DNA]</scope>
    <source>
        <strain evidence="3">MUCL 33604</strain>
    </source>
</reference>
<feature type="region of interest" description="Disordered" evidence="1">
    <location>
        <begin position="1"/>
        <end position="49"/>
    </location>
</feature>
<dbReference type="HOGENOM" id="CLU_028914_0_0_1"/>
<dbReference type="InParanoid" id="A0A067Q9T7"/>
<feature type="compositionally biased region" description="Low complexity" evidence="1">
    <location>
        <begin position="1"/>
        <end position="13"/>
    </location>
</feature>
<evidence type="ECO:0000313" key="3">
    <source>
        <dbReference type="Proteomes" id="UP000027265"/>
    </source>
</evidence>
<dbReference type="OrthoDB" id="550575at2759"/>
<evidence type="ECO:0000313" key="2">
    <source>
        <dbReference type="EMBL" id="KDQ63818.1"/>
    </source>
</evidence>
<dbReference type="AlphaFoldDB" id="A0A067Q9T7"/>
<name>A0A067Q9T7_9AGAM</name>
<dbReference type="Gene3D" id="3.80.10.10">
    <property type="entry name" value="Ribonuclease Inhibitor"/>
    <property type="match status" value="1"/>
</dbReference>
<dbReference type="InterPro" id="IPR006553">
    <property type="entry name" value="Leu-rich_rpt_Cys-con_subtyp"/>
</dbReference>
<dbReference type="EMBL" id="KL197710">
    <property type="protein sequence ID" value="KDQ63818.1"/>
    <property type="molecule type" value="Genomic_DNA"/>
</dbReference>
<accession>A0A067Q9T7</accession>
<sequence length="420" mass="45543">MPPRASTSSASAPGKRRRISEKQPEFGAPSDADLPSARAPSTSSSVYSTRTLPSDRILPLTTMCARIFGNNMLKLSVNEESWATTREWLNLLPDTMIPKILAILSATCPTRLSHGLLIAHFLRGPTITLTDELTGVEKFTIIAIGKAGTDLLELELSGFEKFPDSLFASILPKLPSLRKLVLRGCSKVGPQTVEAAAKSCPHLTTVNFNSTSVTPLSLLPLLVACHSLESLKLAGISNWTDATFAKLSSGLDAHENFRLEKLHTLKLRQTMLTDMSLNYLLGLCPNLRRLDLSFTPVRRPRHRMADTIPPLEKLSLTSTRVSGADLLTIVAHLPQLKTLAIGALGGGQGSTATISNSSAMTMTDDILIALTDILVKYESLENINLVGNSKLGVSGRKTALIEFVRRVGRRCKVCLPHVHL</sequence>
<gene>
    <name evidence="2" type="ORF">JAAARDRAFT_29865</name>
</gene>
<dbReference type="PANTHER" id="PTHR13318">
    <property type="entry name" value="PARTNER OF PAIRED, ISOFORM B-RELATED"/>
    <property type="match status" value="1"/>
</dbReference>
<dbReference type="STRING" id="933084.A0A067Q9T7"/>
<dbReference type="InterPro" id="IPR032675">
    <property type="entry name" value="LRR_dom_sf"/>
</dbReference>
<dbReference type="GO" id="GO:0031146">
    <property type="term" value="P:SCF-dependent proteasomal ubiquitin-dependent protein catabolic process"/>
    <property type="evidence" value="ECO:0007669"/>
    <property type="project" value="TreeGrafter"/>
</dbReference>
<feature type="compositionally biased region" description="Polar residues" evidence="1">
    <location>
        <begin position="39"/>
        <end position="49"/>
    </location>
</feature>
<organism evidence="2 3">
    <name type="scientific">Jaapia argillacea MUCL 33604</name>
    <dbReference type="NCBI Taxonomy" id="933084"/>
    <lineage>
        <taxon>Eukaryota</taxon>
        <taxon>Fungi</taxon>
        <taxon>Dikarya</taxon>
        <taxon>Basidiomycota</taxon>
        <taxon>Agaricomycotina</taxon>
        <taxon>Agaricomycetes</taxon>
        <taxon>Agaricomycetidae</taxon>
        <taxon>Jaapiales</taxon>
        <taxon>Jaapiaceae</taxon>
        <taxon>Jaapia</taxon>
    </lineage>
</organism>
<dbReference type="SMART" id="SM00367">
    <property type="entry name" value="LRR_CC"/>
    <property type="match status" value="3"/>
</dbReference>
<evidence type="ECO:0000256" key="1">
    <source>
        <dbReference type="SAM" id="MobiDB-lite"/>
    </source>
</evidence>